<organism evidence="1 3">
    <name type="scientific">Cucumis melo var. makuwa</name>
    <name type="common">Oriental melon</name>
    <dbReference type="NCBI Taxonomy" id="1194695"/>
    <lineage>
        <taxon>Eukaryota</taxon>
        <taxon>Viridiplantae</taxon>
        <taxon>Streptophyta</taxon>
        <taxon>Embryophyta</taxon>
        <taxon>Tracheophyta</taxon>
        <taxon>Spermatophyta</taxon>
        <taxon>Magnoliopsida</taxon>
        <taxon>eudicotyledons</taxon>
        <taxon>Gunneridae</taxon>
        <taxon>Pentapetalae</taxon>
        <taxon>rosids</taxon>
        <taxon>fabids</taxon>
        <taxon>Cucurbitales</taxon>
        <taxon>Cucurbitaceae</taxon>
        <taxon>Benincaseae</taxon>
        <taxon>Cucumis</taxon>
    </lineage>
</organism>
<dbReference type="Proteomes" id="UP000321393">
    <property type="component" value="Unassembled WGS sequence"/>
</dbReference>
<comment type="caution">
    <text evidence="1">The sequence shown here is derived from an EMBL/GenBank/DDBJ whole genome shotgun (WGS) entry which is preliminary data.</text>
</comment>
<accession>A0A5A7UX27</accession>
<dbReference type="EMBL" id="SSTE01005668">
    <property type="protein sequence ID" value="KAA0060523.1"/>
    <property type="molecule type" value="Genomic_DNA"/>
</dbReference>
<dbReference type="OrthoDB" id="6783825at2759"/>
<protein>
    <submittedName>
        <fullName evidence="1">Gag/pol protein</fullName>
    </submittedName>
</protein>
<gene>
    <name evidence="2" type="ORF">E5676_scaffold420G00270</name>
    <name evidence="1" type="ORF">E6C27_scaffold22G003790</name>
</gene>
<name>A0A5A7UX27_CUCMM</name>
<sequence length="92" mass="10469">MLLWDLEIRASGDEGGDWSRIWAASDVAAWLELASRGRVVRQPNRYLGSSEAQIVIPDDGIEDPLTYKQALNDVDYKKWLATQFQMKDLENA</sequence>
<reference evidence="3 4" key="1">
    <citation type="submission" date="2019-08" db="EMBL/GenBank/DDBJ databases">
        <title>Draft genome sequences of two oriental melons (Cucumis melo L. var makuwa).</title>
        <authorList>
            <person name="Kwon S.-Y."/>
        </authorList>
    </citation>
    <scope>NUCLEOTIDE SEQUENCE [LARGE SCALE GENOMIC DNA]</scope>
    <source>
        <strain evidence="4">cv. Chang Bougi</strain>
        <strain evidence="3">cv. SW 3</strain>
        <tissue evidence="1">Leaf</tissue>
    </source>
</reference>
<dbReference type="Proteomes" id="UP000321947">
    <property type="component" value="Unassembled WGS sequence"/>
</dbReference>
<proteinExistence type="predicted"/>
<evidence type="ECO:0000313" key="1">
    <source>
        <dbReference type="EMBL" id="KAA0060523.1"/>
    </source>
</evidence>
<dbReference type="EMBL" id="SSTD01016540">
    <property type="protein sequence ID" value="TYK00763.1"/>
    <property type="molecule type" value="Genomic_DNA"/>
</dbReference>
<evidence type="ECO:0000313" key="3">
    <source>
        <dbReference type="Proteomes" id="UP000321393"/>
    </source>
</evidence>
<evidence type="ECO:0000313" key="4">
    <source>
        <dbReference type="Proteomes" id="UP000321947"/>
    </source>
</evidence>
<evidence type="ECO:0000313" key="2">
    <source>
        <dbReference type="EMBL" id="TYK00763.1"/>
    </source>
</evidence>
<dbReference type="AlphaFoldDB" id="A0A5A7UX27"/>